<evidence type="ECO:0000313" key="2">
    <source>
        <dbReference type="EMBL" id="ABC28440.1"/>
    </source>
</evidence>
<dbReference type="Proteomes" id="UP000000238">
    <property type="component" value="Chromosome"/>
</dbReference>
<dbReference type="STRING" id="349521.HCH_01583"/>
<dbReference type="HOGENOM" id="CLU_789328_0_0_6"/>
<sequence>MMSTTAYQVTVTGELNPGVTRESAVEAFAKLFKVAPETAEQIFSRAPMVVKKGLDESTADKIQMALSRIGVQSQVGMSEASSPAPVAEEELKPGNEITRPVPPPLEPVPQPAPPGTVEPEATIDQGEEQPGFKFKIEGRPDFAFLTVKVPGGKTLRVEASAMATMDTNMVMKTKAKGGLGRFLTSESIFINEFTAQNGPGEIGIAPASPGDLAHVFLRGETIFLQNSAFVASDMGVTVETKWQGLTKGFFSGESLFLIRCSGDGDLWFNTYGGMIMLDVDGDYVVDTGNIVAFTEGLEYSITKVGGYKSLFFSGEGFVCRFSGKGKVWIQTRSVQAFTGWVYPFRPVQNKG</sequence>
<dbReference type="InterPro" id="IPR002838">
    <property type="entry name" value="AIM24"/>
</dbReference>
<dbReference type="PANTHER" id="PTHR43657:SF1">
    <property type="entry name" value="ALTERED INHERITANCE OF MITOCHONDRIA PROTEIN 24, MITOCHONDRIAL"/>
    <property type="match status" value="1"/>
</dbReference>
<organism evidence="2 3">
    <name type="scientific">Hahella chejuensis (strain KCTC 2396)</name>
    <dbReference type="NCBI Taxonomy" id="349521"/>
    <lineage>
        <taxon>Bacteria</taxon>
        <taxon>Pseudomonadati</taxon>
        <taxon>Pseudomonadota</taxon>
        <taxon>Gammaproteobacteria</taxon>
        <taxon>Oceanospirillales</taxon>
        <taxon>Hahellaceae</taxon>
        <taxon>Hahella</taxon>
    </lineage>
</organism>
<dbReference type="Gene3D" id="3.60.160.10">
    <property type="entry name" value="Mitochondrial biogenesis AIM24"/>
    <property type="match status" value="1"/>
</dbReference>
<dbReference type="Pfam" id="PF01987">
    <property type="entry name" value="AIM24"/>
    <property type="match status" value="1"/>
</dbReference>
<feature type="region of interest" description="Disordered" evidence="1">
    <location>
        <begin position="78"/>
        <end position="122"/>
    </location>
</feature>
<dbReference type="PANTHER" id="PTHR43657">
    <property type="entry name" value="TRYPTOPHAN RNA-BINDING ATTENUATOR PROTEIN-LIKE PROTEIN"/>
    <property type="match status" value="1"/>
</dbReference>
<keyword evidence="3" id="KW-1185">Reference proteome</keyword>
<name>Q2SLN4_HAHCH</name>
<dbReference type="NCBIfam" id="TIGR00266">
    <property type="entry name" value="TIGR00266 family protein"/>
    <property type="match status" value="1"/>
</dbReference>
<protein>
    <submittedName>
        <fullName evidence="2">Uncharacterized conserved protein</fullName>
    </submittedName>
</protein>
<dbReference type="InterPro" id="IPR036983">
    <property type="entry name" value="AIM24_sf"/>
</dbReference>
<dbReference type="SUPFAM" id="SSF51219">
    <property type="entry name" value="TRAP-like"/>
    <property type="match status" value="1"/>
</dbReference>
<proteinExistence type="predicted"/>
<dbReference type="EMBL" id="CP000155">
    <property type="protein sequence ID" value="ABC28440.1"/>
    <property type="molecule type" value="Genomic_DNA"/>
</dbReference>
<gene>
    <name evidence="2" type="ordered locus">HCH_01583</name>
</gene>
<dbReference type="AlphaFoldDB" id="Q2SLN4"/>
<accession>Q2SLN4</accession>
<dbReference type="KEGG" id="hch:HCH_01583"/>
<dbReference type="eggNOG" id="COG2013">
    <property type="taxonomic scope" value="Bacteria"/>
</dbReference>
<evidence type="ECO:0000256" key="1">
    <source>
        <dbReference type="SAM" id="MobiDB-lite"/>
    </source>
</evidence>
<dbReference type="InterPro" id="IPR016031">
    <property type="entry name" value="Trp_RNA-bd_attenuator-like_dom"/>
</dbReference>
<feature type="compositionally biased region" description="Pro residues" evidence="1">
    <location>
        <begin position="100"/>
        <end position="116"/>
    </location>
</feature>
<evidence type="ECO:0000313" key="3">
    <source>
        <dbReference type="Proteomes" id="UP000000238"/>
    </source>
</evidence>
<reference evidence="2 3" key="1">
    <citation type="journal article" date="2005" name="Nucleic Acids Res.">
        <title>Genomic blueprint of Hahella chejuensis, a marine microbe producing an algicidal agent.</title>
        <authorList>
            <person name="Jeong H."/>
            <person name="Yim J.H."/>
            <person name="Lee C."/>
            <person name="Choi S.-H."/>
            <person name="Park Y.K."/>
            <person name="Yoon S.H."/>
            <person name="Hur C.-G."/>
            <person name="Kang H.-Y."/>
            <person name="Kim D."/>
            <person name="Lee H.H."/>
            <person name="Park K.H."/>
            <person name="Park S.-H."/>
            <person name="Park H.-S."/>
            <person name="Lee H.K."/>
            <person name="Oh T.K."/>
            <person name="Kim J.F."/>
        </authorList>
    </citation>
    <scope>NUCLEOTIDE SEQUENCE [LARGE SCALE GENOMIC DNA]</scope>
    <source>
        <strain evidence="2 3">KCTC 2396</strain>
    </source>
</reference>